<accession>A0A517WEW2</accession>
<evidence type="ECO:0000313" key="1">
    <source>
        <dbReference type="EMBL" id="QDU03797.1"/>
    </source>
</evidence>
<evidence type="ECO:0000313" key="2">
    <source>
        <dbReference type="Proteomes" id="UP000320722"/>
    </source>
</evidence>
<name>A0A517WEW2_9PLAN</name>
<reference evidence="1 2" key="1">
    <citation type="submission" date="2019-02" db="EMBL/GenBank/DDBJ databases">
        <title>Deep-cultivation of Planctomycetes and their phenomic and genomic characterization uncovers novel biology.</title>
        <authorList>
            <person name="Wiegand S."/>
            <person name="Jogler M."/>
            <person name="Boedeker C."/>
            <person name="Pinto D."/>
            <person name="Vollmers J."/>
            <person name="Rivas-Marin E."/>
            <person name="Kohn T."/>
            <person name="Peeters S.H."/>
            <person name="Heuer A."/>
            <person name="Rast P."/>
            <person name="Oberbeckmann S."/>
            <person name="Bunk B."/>
            <person name="Jeske O."/>
            <person name="Meyerdierks A."/>
            <person name="Storesund J.E."/>
            <person name="Kallscheuer N."/>
            <person name="Luecker S."/>
            <person name="Lage O.M."/>
            <person name="Pohl T."/>
            <person name="Merkel B.J."/>
            <person name="Hornburger P."/>
            <person name="Mueller R.-W."/>
            <person name="Bruemmer F."/>
            <person name="Labrenz M."/>
            <person name="Spormann A.M."/>
            <person name="Op den Camp H."/>
            <person name="Overmann J."/>
            <person name="Amann R."/>
            <person name="Jetten M.S.M."/>
            <person name="Mascher T."/>
            <person name="Medema M.H."/>
            <person name="Devos D.P."/>
            <person name="Kaster A.-K."/>
            <person name="Ovreas L."/>
            <person name="Rohde M."/>
            <person name="Galperin M.Y."/>
            <person name="Jogler C."/>
        </authorList>
    </citation>
    <scope>NUCLEOTIDE SEQUENCE [LARGE SCALE GENOMIC DNA]</scope>
    <source>
        <strain evidence="1 2">V6</strain>
    </source>
</reference>
<dbReference type="EMBL" id="CP036347">
    <property type="protein sequence ID" value="QDU03797.1"/>
    <property type="molecule type" value="Genomic_DNA"/>
</dbReference>
<proteinExistence type="predicted"/>
<dbReference type="Proteomes" id="UP000320722">
    <property type="component" value="Chromosome"/>
</dbReference>
<protein>
    <submittedName>
        <fullName evidence="1">Uncharacterized protein</fullName>
    </submittedName>
</protein>
<gene>
    <name evidence="1" type="ORF">V6x_35200</name>
</gene>
<sequence length="79" mass="8388">MRDVQIGELVRIFRIGLVSPGLDAEAATSCSLCSPRIAFGVTRDFFLVPSKAETNGMSPGGRTLGSAPYYSGVGFLFLD</sequence>
<dbReference type="AlphaFoldDB" id="A0A517WEW2"/>
<organism evidence="1 2">
    <name type="scientific">Gimesia chilikensis</name>
    <dbReference type="NCBI Taxonomy" id="2605989"/>
    <lineage>
        <taxon>Bacteria</taxon>
        <taxon>Pseudomonadati</taxon>
        <taxon>Planctomycetota</taxon>
        <taxon>Planctomycetia</taxon>
        <taxon>Planctomycetales</taxon>
        <taxon>Planctomycetaceae</taxon>
        <taxon>Gimesia</taxon>
    </lineage>
</organism>